<evidence type="ECO:0000256" key="1">
    <source>
        <dbReference type="ARBA" id="ARBA00004429"/>
    </source>
</evidence>
<keyword evidence="6 8" id="KW-1133">Transmembrane helix</keyword>
<comment type="subcellular location">
    <subcellularLocation>
        <location evidence="1">Cell inner membrane</location>
        <topology evidence="1">Multi-pass membrane protein</topology>
    </subcellularLocation>
</comment>
<name>C1FGR1_MICCC</name>
<evidence type="ECO:0000256" key="8">
    <source>
        <dbReference type="SAM" id="Phobius"/>
    </source>
</evidence>
<keyword evidence="3" id="KW-1003">Cell membrane</keyword>
<feature type="transmembrane region" description="Helical" evidence="8">
    <location>
        <begin position="265"/>
        <end position="288"/>
    </location>
</feature>
<keyword evidence="7 8" id="KW-0472">Membrane</keyword>
<reference evidence="9 10" key="1">
    <citation type="journal article" date="2009" name="Science">
        <title>Green evolution and dynamic adaptations revealed by genomes of the marine picoeukaryotes Micromonas.</title>
        <authorList>
            <person name="Worden A.Z."/>
            <person name="Lee J.H."/>
            <person name="Mock T."/>
            <person name="Rouze P."/>
            <person name="Simmons M.P."/>
            <person name="Aerts A.L."/>
            <person name="Allen A.E."/>
            <person name="Cuvelier M.L."/>
            <person name="Derelle E."/>
            <person name="Everett M.V."/>
            <person name="Foulon E."/>
            <person name="Grimwood J."/>
            <person name="Gundlach H."/>
            <person name="Henrissat B."/>
            <person name="Napoli C."/>
            <person name="McDonald S.M."/>
            <person name="Parker M.S."/>
            <person name="Rombauts S."/>
            <person name="Salamov A."/>
            <person name="Von Dassow P."/>
            <person name="Badger J.H."/>
            <person name="Coutinho P.M."/>
            <person name="Demir E."/>
            <person name="Dubchak I."/>
            <person name="Gentemann C."/>
            <person name="Eikrem W."/>
            <person name="Gready J.E."/>
            <person name="John U."/>
            <person name="Lanier W."/>
            <person name="Lindquist E.A."/>
            <person name="Lucas S."/>
            <person name="Mayer K.F."/>
            <person name="Moreau H."/>
            <person name="Not F."/>
            <person name="Otillar R."/>
            <person name="Panaud O."/>
            <person name="Pangilinan J."/>
            <person name="Paulsen I."/>
            <person name="Piegu B."/>
            <person name="Poliakov A."/>
            <person name="Robbens S."/>
            <person name="Schmutz J."/>
            <person name="Toulza E."/>
            <person name="Wyss T."/>
            <person name="Zelensky A."/>
            <person name="Zhou K."/>
            <person name="Armbrust E.V."/>
            <person name="Bhattacharya D."/>
            <person name="Goodenough U.W."/>
            <person name="Van de Peer Y."/>
            <person name="Grigoriev I.V."/>
        </authorList>
    </citation>
    <scope>NUCLEOTIDE SEQUENCE [LARGE SCALE GENOMIC DNA]</scope>
    <source>
        <strain evidence="10">RCC299 / NOUM17</strain>
    </source>
</reference>
<feature type="transmembrane region" description="Helical" evidence="8">
    <location>
        <begin position="147"/>
        <end position="169"/>
    </location>
</feature>
<dbReference type="EMBL" id="CP001575">
    <property type="protein sequence ID" value="ACO69306.1"/>
    <property type="molecule type" value="Genomic_DNA"/>
</dbReference>
<dbReference type="STRING" id="296587.C1FGR1"/>
<feature type="transmembrane region" description="Helical" evidence="8">
    <location>
        <begin position="482"/>
        <end position="502"/>
    </location>
</feature>
<keyword evidence="4" id="KW-0997">Cell inner membrane</keyword>
<dbReference type="eggNOG" id="ENOG502QSPD">
    <property type="taxonomic scope" value="Eukaryota"/>
</dbReference>
<dbReference type="GeneID" id="8245960"/>
<evidence type="ECO:0000256" key="5">
    <source>
        <dbReference type="ARBA" id="ARBA00022692"/>
    </source>
</evidence>
<evidence type="ECO:0000313" key="10">
    <source>
        <dbReference type="Proteomes" id="UP000002009"/>
    </source>
</evidence>
<organism evidence="9 10">
    <name type="scientific">Micromonas commoda (strain RCC299 / NOUM17 / CCMP2709)</name>
    <name type="common">Picoplanktonic green alga</name>
    <dbReference type="NCBI Taxonomy" id="296587"/>
    <lineage>
        <taxon>Eukaryota</taxon>
        <taxon>Viridiplantae</taxon>
        <taxon>Chlorophyta</taxon>
        <taxon>Mamiellophyceae</taxon>
        <taxon>Mamiellales</taxon>
        <taxon>Mamiellaceae</taxon>
        <taxon>Micromonas</taxon>
    </lineage>
</organism>
<evidence type="ECO:0000313" key="9">
    <source>
        <dbReference type="EMBL" id="ACO69306.1"/>
    </source>
</evidence>
<dbReference type="RefSeq" id="XP_002508048.1">
    <property type="nucleotide sequence ID" value="XM_002508002.1"/>
</dbReference>
<keyword evidence="2" id="KW-0813">Transport</keyword>
<evidence type="ECO:0000256" key="3">
    <source>
        <dbReference type="ARBA" id="ARBA00022475"/>
    </source>
</evidence>
<dbReference type="PANTHER" id="PTHR32195">
    <property type="entry name" value="OS07G0662800 PROTEIN"/>
    <property type="match status" value="1"/>
</dbReference>
<dbReference type="InParanoid" id="C1FGR1"/>
<feature type="transmembrane region" description="Helical" evidence="8">
    <location>
        <begin position="441"/>
        <end position="461"/>
    </location>
</feature>
<dbReference type="GO" id="GO:0005886">
    <property type="term" value="C:plasma membrane"/>
    <property type="evidence" value="ECO:0007669"/>
    <property type="project" value="UniProtKB-SubCell"/>
</dbReference>
<dbReference type="OMA" id="WILINCT"/>
<dbReference type="PANTHER" id="PTHR32195:SF26">
    <property type="entry name" value="TRYPTOPHAN OR TYROSINE TRANSPORTER PROTEIN"/>
    <property type="match status" value="1"/>
</dbReference>
<feature type="transmembrane region" description="Helical" evidence="8">
    <location>
        <begin position="335"/>
        <end position="353"/>
    </location>
</feature>
<dbReference type="Pfam" id="PF03222">
    <property type="entry name" value="Trp_Tyr_perm"/>
    <property type="match status" value="1"/>
</dbReference>
<protein>
    <submittedName>
        <fullName evidence="9">Hydroxy/Aromatic amino acid permease family</fullName>
    </submittedName>
</protein>
<gene>
    <name evidence="9" type="ORF">MICPUN_60966</name>
</gene>
<feature type="transmembrane region" description="Helical" evidence="8">
    <location>
        <begin position="239"/>
        <end position="258"/>
    </location>
</feature>
<proteinExistence type="predicted"/>
<keyword evidence="10" id="KW-1185">Reference proteome</keyword>
<sequence length="504" mass="51732">MSLSLLPTTGPGAVVSATRCGARTRAVGFPRARWGLIRPDQQLARRRPTTAEFRGRPSFAVSVGSAVPEPGPEDVSIADIVPDITSIDESLPPSRSCIESEAFLAHDGDGIAHGDEGEEWEAALLITGTAVGGGSLALPYFCAAGGFVPAVGLLAISWAALLGSALTLVEPTIRVWEDNPSVAVSIHTVVETYLGKLAGVAAGVTFWILINCTLVSQLAKCGQLAALATGVAANGGACVWATRLGTLLTALVIAGAAFRRDVGRINALATTGLFCSFAAACLAGAAGISTNALAKANLLLAVPALPAIMQTMTYAEAIPTVVDMCRGSRKKIRRVLAVGSLGPALMYVLWLAVTLGRRDLAAFGASGGDLAAKILADGGMLGAATASIAVCASVSTLIGCYLALSRFNADTFHLPLNKGCTKLLALTVLPSLVLAMKGPELYYLAIKFAGTVPVAFMWGVLPPLVMWKQYDGDQKLGVGLKAILAAGVGVSLAAMGYGILGFEV</sequence>
<accession>C1FGR1</accession>
<evidence type="ECO:0000256" key="7">
    <source>
        <dbReference type="ARBA" id="ARBA00023136"/>
    </source>
</evidence>
<evidence type="ECO:0000256" key="6">
    <source>
        <dbReference type="ARBA" id="ARBA00022989"/>
    </source>
</evidence>
<feature type="transmembrane region" description="Helical" evidence="8">
    <location>
        <begin position="294"/>
        <end position="315"/>
    </location>
</feature>
<dbReference type="Proteomes" id="UP000002009">
    <property type="component" value="Chromosome 8"/>
</dbReference>
<dbReference type="KEGG" id="mis:MICPUN_60966"/>
<evidence type="ECO:0000256" key="4">
    <source>
        <dbReference type="ARBA" id="ARBA00022519"/>
    </source>
</evidence>
<evidence type="ECO:0000256" key="2">
    <source>
        <dbReference type="ARBA" id="ARBA00022448"/>
    </source>
</evidence>
<feature type="transmembrane region" description="Helical" evidence="8">
    <location>
        <begin position="380"/>
        <end position="404"/>
    </location>
</feature>
<keyword evidence="5 8" id="KW-0812">Transmembrane</keyword>
<dbReference type="AlphaFoldDB" id="C1FGR1"/>
<dbReference type="GO" id="GO:0003333">
    <property type="term" value="P:amino acid transmembrane transport"/>
    <property type="evidence" value="ECO:0007669"/>
    <property type="project" value="InterPro"/>
</dbReference>
<dbReference type="InterPro" id="IPR018227">
    <property type="entry name" value="Amino_acid_transport_2"/>
</dbReference>
<dbReference type="OrthoDB" id="496418at2759"/>
<feature type="transmembrane region" description="Helical" evidence="8">
    <location>
        <begin position="197"/>
        <end position="219"/>
    </location>
</feature>